<evidence type="ECO:0000313" key="1">
    <source>
        <dbReference type="EMBL" id="KAJ0096584.1"/>
    </source>
</evidence>
<proteinExistence type="predicted"/>
<gene>
    <name evidence="1" type="ORF">Patl1_27561</name>
</gene>
<comment type="caution">
    <text evidence="1">The sequence shown here is derived from an EMBL/GenBank/DDBJ whole genome shotgun (WGS) entry which is preliminary data.</text>
</comment>
<keyword evidence="2" id="KW-1185">Reference proteome</keyword>
<evidence type="ECO:0000313" key="2">
    <source>
        <dbReference type="Proteomes" id="UP001164250"/>
    </source>
</evidence>
<protein>
    <submittedName>
        <fullName evidence="1">Uncharacterized protein</fullName>
    </submittedName>
</protein>
<name>A0ACC1BCA9_9ROSI</name>
<accession>A0ACC1BCA9</accession>
<dbReference type="Proteomes" id="UP001164250">
    <property type="component" value="Chromosome 5"/>
</dbReference>
<dbReference type="EMBL" id="CM047901">
    <property type="protein sequence ID" value="KAJ0096584.1"/>
    <property type="molecule type" value="Genomic_DNA"/>
</dbReference>
<organism evidence="1 2">
    <name type="scientific">Pistacia atlantica</name>
    <dbReference type="NCBI Taxonomy" id="434234"/>
    <lineage>
        <taxon>Eukaryota</taxon>
        <taxon>Viridiplantae</taxon>
        <taxon>Streptophyta</taxon>
        <taxon>Embryophyta</taxon>
        <taxon>Tracheophyta</taxon>
        <taxon>Spermatophyta</taxon>
        <taxon>Magnoliopsida</taxon>
        <taxon>eudicotyledons</taxon>
        <taxon>Gunneridae</taxon>
        <taxon>Pentapetalae</taxon>
        <taxon>rosids</taxon>
        <taxon>malvids</taxon>
        <taxon>Sapindales</taxon>
        <taxon>Anacardiaceae</taxon>
        <taxon>Pistacia</taxon>
    </lineage>
</organism>
<reference evidence="2" key="1">
    <citation type="journal article" date="2023" name="G3 (Bethesda)">
        <title>Genome assembly and association tests identify interacting loci associated with vigor, precocity, and sex in interspecific pistachio rootstocks.</title>
        <authorList>
            <person name="Palmer W."/>
            <person name="Jacygrad E."/>
            <person name="Sagayaradj S."/>
            <person name="Cavanaugh K."/>
            <person name="Han R."/>
            <person name="Bertier L."/>
            <person name="Beede B."/>
            <person name="Kafkas S."/>
            <person name="Golino D."/>
            <person name="Preece J."/>
            <person name="Michelmore R."/>
        </authorList>
    </citation>
    <scope>NUCLEOTIDE SEQUENCE [LARGE SCALE GENOMIC DNA]</scope>
</reference>
<sequence>MEGDALYSLRSNLQDPNNVLQNWDPTVGNPCTWFHVTCNSEKSVTGV</sequence>